<keyword evidence="2" id="KW-0812">Transmembrane</keyword>
<comment type="caution">
    <text evidence="3">The sequence shown here is derived from an EMBL/GenBank/DDBJ whole genome shotgun (WGS) entry which is preliminary data.</text>
</comment>
<evidence type="ECO:0000313" key="3">
    <source>
        <dbReference type="EMBL" id="MDY0406761.1"/>
    </source>
</evidence>
<keyword evidence="2" id="KW-0472">Membrane</keyword>
<feature type="transmembrane region" description="Helical" evidence="2">
    <location>
        <begin position="6"/>
        <end position="24"/>
    </location>
</feature>
<accession>A0ABU5CK85</accession>
<keyword evidence="2" id="KW-1133">Transmembrane helix</keyword>
<gene>
    <name evidence="3" type="ORF">P5G51_016605</name>
</gene>
<protein>
    <submittedName>
        <fullName evidence="3">Uncharacterized protein</fullName>
    </submittedName>
</protein>
<name>A0ABU5CK85_9BACI</name>
<dbReference type="RefSeq" id="WP_320385064.1">
    <property type="nucleotide sequence ID" value="NZ_JAROCA020000002.1"/>
</dbReference>
<proteinExistence type="predicted"/>
<organism evidence="3 4">
    <name type="scientific">Tigheibacillus jepli</name>
    <dbReference type="NCBI Taxonomy" id="3035914"/>
    <lineage>
        <taxon>Bacteria</taxon>
        <taxon>Bacillati</taxon>
        <taxon>Bacillota</taxon>
        <taxon>Bacilli</taxon>
        <taxon>Bacillales</taxon>
        <taxon>Bacillaceae</taxon>
        <taxon>Tigheibacillus</taxon>
    </lineage>
</organism>
<reference evidence="3 4" key="1">
    <citation type="submission" date="2023-10" db="EMBL/GenBank/DDBJ databases">
        <title>179-bfca-hs.</title>
        <authorList>
            <person name="Miliotis G."/>
            <person name="Sengupta P."/>
            <person name="Hameed A."/>
            <person name="Chuvochina M."/>
            <person name="Mcdonagh F."/>
            <person name="Simpson A.C."/>
            <person name="Singh N.K."/>
            <person name="Rekha P.D."/>
            <person name="Raman K."/>
            <person name="Hugenholtz P."/>
            <person name="Venkateswaran K."/>
        </authorList>
    </citation>
    <scope>NUCLEOTIDE SEQUENCE [LARGE SCALE GENOMIC DNA]</scope>
    <source>
        <strain evidence="3 4">179-BFC-A-HS</strain>
    </source>
</reference>
<evidence type="ECO:0000256" key="1">
    <source>
        <dbReference type="SAM" id="MobiDB-lite"/>
    </source>
</evidence>
<feature type="region of interest" description="Disordered" evidence="1">
    <location>
        <begin position="38"/>
        <end position="104"/>
    </location>
</feature>
<dbReference type="EMBL" id="JAROCA020000002">
    <property type="protein sequence ID" value="MDY0406761.1"/>
    <property type="molecule type" value="Genomic_DNA"/>
</dbReference>
<keyword evidence="4" id="KW-1185">Reference proteome</keyword>
<sequence length="182" mass="19989">MQVEKIYHIFGYYCMCCYLGIIRLRQFFQGRGGRGTDTIGKGRAHYGGDHSSVTDNDSDDKDINGEDNAVSGEDNESQEGSSNPGNSDGQKNTENAAPAESENAQIANMDDAIAFLKKELDERDEINIADTEFIPNDDSPKTDDKGTYYVVSLDSISMKESGGSGTIGKYKVYENGEYELAY</sequence>
<feature type="compositionally biased region" description="Polar residues" evidence="1">
    <location>
        <begin position="78"/>
        <end position="95"/>
    </location>
</feature>
<evidence type="ECO:0000256" key="2">
    <source>
        <dbReference type="SAM" id="Phobius"/>
    </source>
</evidence>
<dbReference type="Proteomes" id="UP001228376">
    <property type="component" value="Unassembled WGS sequence"/>
</dbReference>
<evidence type="ECO:0000313" key="4">
    <source>
        <dbReference type="Proteomes" id="UP001228376"/>
    </source>
</evidence>